<feature type="transmembrane region" description="Helical" evidence="6">
    <location>
        <begin position="357"/>
        <end position="380"/>
    </location>
</feature>
<evidence type="ECO:0000256" key="4">
    <source>
        <dbReference type="ARBA" id="ARBA00022989"/>
    </source>
</evidence>
<accession>A0ABT0WX68</accession>
<keyword evidence="2" id="KW-1003">Cell membrane</keyword>
<feature type="transmembrane region" description="Helical" evidence="6">
    <location>
        <begin position="234"/>
        <end position="257"/>
    </location>
</feature>
<feature type="transmembrane region" description="Helical" evidence="6">
    <location>
        <begin position="178"/>
        <end position="198"/>
    </location>
</feature>
<dbReference type="InterPro" id="IPR011701">
    <property type="entry name" value="MFS"/>
</dbReference>
<reference evidence="7 8" key="1">
    <citation type="submission" date="2022-06" db="EMBL/GenBank/DDBJ databases">
        <title>Janthinobacterium kumbetensis sp. nov., isolated from spring water in Turkey.</title>
        <authorList>
            <person name="Inan Bektas K."/>
            <person name="Belduz A.A."/>
            <person name="Canakci S."/>
            <person name="Nalcaoglu A."/>
            <person name="Ceylan E."/>
            <person name="Kati H."/>
        </authorList>
    </citation>
    <scope>NUCLEOTIDE SEQUENCE [LARGE SCALE GENOMIC DNA]</scope>
    <source>
        <strain evidence="7 8">GK</strain>
    </source>
</reference>
<protein>
    <submittedName>
        <fullName evidence="7">MFS transporter</fullName>
    </submittedName>
</protein>
<evidence type="ECO:0000313" key="8">
    <source>
        <dbReference type="Proteomes" id="UP001202243"/>
    </source>
</evidence>
<feature type="transmembrane region" description="Helical" evidence="6">
    <location>
        <begin position="153"/>
        <end position="172"/>
    </location>
</feature>
<dbReference type="Proteomes" id="UP001202243">
    <property type="component" value="Unassembled WGS sequence"/>
</dbReference>
<evidence type="ECO:0000256" key="6">
    <source>
        <dbReference type="SAM" id="Phobius"/>
    </source>
</evidence>
<evidence type="ECO:0000256" key="2">
    <source>
        <dbReference type="ARBA" id="ARBA00022475"/>
    </source>
</evidence>
<dbReference type="SUPFAM" id="SSF103473">
    <property type="entry name" value="MFS general substrate transporter"/>
    <property type="match status" value="1"/>
</dbReference>
<feature type="transmembrane region" description="Helical" evidence="6">
    <location>
        <begin position="263"/>
        <end position="284"/>
    </location>
</feature>
<feature type="transmembrane region" description="Helical" evidence="6">
    <location>
        <begin position="323"/>
        <end position="345"/>
    </location>
</feature>
<feature type="transmembrane region" description="Helical" evidence="6">
    <location>
        <begin position="17"/>
        <end position="41"/>
    </location>
</feature>
<organism evidence="7 8">
    <name type="scientific">Janthinobacterium kumbetense</name>
    <dbReference type="NCBI Taxonomy" id="2950280"/>
    <lineage>
        <taxon>Bacteria</taxon>
        <taxon>Pseudomonadati</taxon>
        <taxon>Pseudomonadota</taxon>
        <taxon>Betaproteobacteria</taxon>
        <taxon>Burkholderiales</taxon>
        <taxon>Oxalobacteraceae</taxon>
        <taxon>Janthinobacterium</taxon>
    </lineage>
</organism>
<feature type="transmembrane region" description="Helical" evidence="6">
    <location>
        <begin position="80"/>
        <end position="101"/>
    </location>
</feature>
<dbReference type="CDD" id="cd06173">
    <property type="entry name" value="MFS_MefA_like"/>
    <property type="match status" value="1"/>
</dbReference>
<keyword evidence="5 6" id="KW-0472">Membrane</keyword>
<evidence type="ECO:0000256" key="5">
    <source>
        <dbReference type="ARBA" id="ARBA00023136"/>
    </source>
</evidence>
<comment type="subcellular location">
    <subcellularLocation>
        <location evidence="1">Cell membrane</location>
        <topology evidence="1">Multi-pass membrane protein</topology>
    </subcellularLocation>
</comment>
<name>A0ABT0WX68_9BURK</name>
<evidence type="ECO:0000256" key="1">
    <source>
        <dbReference type="ARBA" id="ARBA00004651"/>
    </source>
</evidence>
<feature type="transmembrane region" description="Helical" evidence="6">
    <location>
        <begin position="386"/>
        <end position="409"/>
    </location>
</feature>
<sequence>MPTTAESPLLRNTNFRWLLGGGLVSMLGDQFSMLALPWLVLSLTGDSLSLGIAVALMGAPRAVLILLGGTIADRYSPRRVMLLSKYANAVILLALAGLLLLDQASLALAYAAALALGIAAAFGIPAGTAILPQAVPPQSLQNANGLQMGARQLSLLAGPLLAALVLGARDGAQHTSMAALAAAFAIDALTFLFSAWTLRQVSLRPLAAATAQGMWRDMAAGLAMVWRDLPLRSCYAYWAVVAFFVMGPLQVALPVLASERLQGASALGLLMGAHGAGTLAGMLASSLGGAWLRRHFGATLLLVDAVVGLLLMALGQIGSAWQGAALLAVTGLLGGYLQVAIFTWIQRRVAPAMLGRAMALFMGIFLGLAPLSAAATGALLRHLSVGELFCGGGALLLAAAVAAALFTAIPRIAGPETITQTISEK</sequence>
<gene>
    <name evidence="7" type="ORF">NCG91_18275</name>
</gene>
<dbReference type="Pfam" id="PF07690">
    <property type="entry name" value="MFS_1"/>
    <property type="match status" value="1"/>
</dbReference>
<proteinExistence type="predicted"/>
<feature type="transmembrane region" description="Helical" evidence="6">
    <location>
        <begin position="296"/>
        <end position="317"/>
    </location>
</feature>
<evidence type="ECO:0000313" key="7">
    <source>
        <dbReference type="EMBL" id="MCM2567556.1"/>
    </source>
</evidence>
<dbReference type="PANTHER" id="PTHR23513:SF6">
    <property type="entry name" value="MAJOR FACILITATOR SUPERFAMILY ASSOCIATED DOMAIN-CONTAINING PROTEIN"/>
    <property type="match status" value="1"/>
</dbReference>
<keyword evidence="8" id="KW-1185">Reference proteome</keyword>
<dbReference type="PANTHER" id="PTHR23513">
    <property type="entry name" value="INTEGRAL MEMBRANE EFFLUX PROTEIN-RELATED"/>
    <property type="match status" value="1"/>
</dbReference>
<comment type="caution">
    <text evidence="7">The sequence shown here is derived from an EMBL/GenBank/DDBJ whole genome shotgun (WGS) entry which is preliminary data.</text>
</comment>
<dbReference type="RefSeq" id="WP_251350699.1">
    <property type="nucleotide sequence ID" value="NZ_JAMQGR010000006.1"/>
</dbReference>
<evidence type="ECO:0000256" key="3">
    <source>
        <dbReference type="ARBA" id="ARBA00022692"/>
    </source>
</evidence>
<keyword evidence="4 6" id="KW-1133">Transmembrane helix</keyword>
<feature type="transmembrane region" description="Helical" evidence="6">
    <location>
        <begin position="107"/>
        <end position="132"/>
    </location>
</feature>
<dbReference type="InterPro" id="IPR036259">
    <property type="entry name" value="MFS_trans_sf"/>
</dbReference>
<dbReference type="Gene3D" id="1.20.1250.20">
    <property type="entry name" value="MFS general substrate transporter like domains"/>
    <property type="match status" value="1"/>
</dbReference>
<feature type="transmembrane region" description="Helical" evidence="6">
    <location>
        <begin position="47"/>
        <end position="68"/>
    </location>
</feature>
<keyword evidence="3 6" id="KW-0812">Transmembrane</keyword>
<dbReference type="EMBL" id="JAMQGR010000006">
    <property type="protein sequence ID" value="MCM2567556.1"/>
    <property type="molecule type" value="Genomic_DNA"/>
</dbReference>